<dbReference type="Proteomes" id="UP000075903">
    <property type="component" value="Unassembled WGS sequence"/>
</dbReference>
<dbReference type="EnsemblMetazoa" id="AMEM009069-RA">
    <property type="protein sequence ID" value="AMEM009069-PA"/>
    <property type="gene ID" value="AMEM009069"/>
</dbReference>
<sequence>MKAGLRPGSAREGWRIRGKRTFSHLRTRKLATQSAQRAKRDDIAAATFLETSAYCVPTVCYDSAEEKRPVEEKRVCDVGLLVLLLLRPVLPGVTDEAAPAASGSSSSASLGQLGPGRLSVAHHVYPYLVEDLGNPKLL</sequence>
<reference evidence="1" key="1">
    <citation type="submission" date="2020-05" db="UniProtKB">
        <authorList>
            <consortium name="EnsemblMetazoa"/>
        </authorList>
    </citation>
    <scope>IDENTIFICATION</scope>
    <source>
        <strain evidence="1">MAF</strain>
    </source>
</reference>
<dbReference type="AlphaFoldDB" id="A0A182V583"/>
<evidence type="ECO:0000313" key="1">
    <source>
        <dbReference type="EnsemblMetazoa" id="AMEM009069-PA"/>
    </source>
</evidence>
<protein>
    <submittedName>
        <fullName evidence="1">Uncharacterized protein</fullName>
    </submittedName>
</protein>
<evidence type="ECO:0000313" key="2">
    <source>
        <dbReference type="Proteomes" id="UP000075903"/>
    </source>
</evidence>
<organism evidence="1 2">
    <name type="scientific">Anopheles merus</name>
    <name type="common">Mosquito</name>
    <dbReference type="NCBI Taxonomy" id="30066"/>
    <lineage>
        <taxon>Eukaryota</taxon>
        <taxon>Metazoa</taxon>
        <taxon>Ecdysozoa</taxon>
        <taxon>Arthropoda</taxon>
        <taxon>Hexapoda</taxon>
        <taxon>Insecta</taxon>
        <taxon>Pterygota</taxon>
        <taxon>Neoptera</taxon>
        <taxon>Endopterygota</taxon>
        <taxon>Diptera</taxon>
        <taxon>Nematocera</taxon>
        <taxon>Culicoidea</taxon>
        <taxon>Culicidae</taxon>
        <taxon>Anophelinae</taxon>
        <taxon>Anopheles</taxon>
    </lineage>
</organism>
<keyword evidence="2" id="KW-1185">Reference proteome</keyword>
<accession>A0A182V583</accession>
<proteinExistence type="predicted"/>
<dbReference type="VEuPathDB" id="VectorBase:AMEM009069"/>
<name>A0A182V583_ANOME</name>